<reference evidence="2" key="1">
    <citation type="journal article" date="2021" name="Proc. Natl. Acad. Sci. U.S.A.">
        <title>A Catalog of Tens of Thousands of Viruses from Human Metagenomes Reveals Hidden Associations with Chronic Diseases.</title>
        <authorList>
            <person name="Tisza M.J."/>
            <person name="Buck C.B."/>
        </authorList>
    </citation>
    <scope>NUCLEOTIDE SEQUENCE</scope>
    <source>
        <strain evidence="2">CtEEM24</strain>
    </source>
</reference>
<accession>A0A8S5LYF0</accession>
<sequence>MKKLNERIKQLRKILGLSREEFANRLGLKSRGKIENIELGRTSPDEPFLDLICKTYNVNSNWLHTGEGGDDNMFVKLSRNDEISKFIGNIMEYEDDSFKKRLISGLAALDETGWDVLEKFLDSIQIKKD</sequence>
<evidence type="ECO:0000259" key="1">
    <source>
        <dbReference type="PROSITE" id="PS50943"/>
    </source>
</evidence>
<dbReference type="CDD" id="cd00093">
    <property type="entry name" value="HTH_XRE"/>
    <property type="match status" value="1"/>
</dbReference>
<evidence type="ECO:0000313" key="2">
    <source>
        <dbReference type="EMBL" id="DAD75065.1"/>
    </source>
</evidence>
<dbReference type="PROSITE" id="PS50943">
    <property type="entry name" value="HTH_CROC1"/>
    <property type="match status" value="1"/>
</dbReference>
<dbReference type="SUPFAM" id="SSF47413">
    <property type="entry name" value="lambda repressor-like DNA-binding domains"/>
    <property type="match status" value="1"/>
</dbReference>
<dbReference type="InterPro" id="IPR010982">
    <property type="entry name" value="Lambda_DNA-bd_dom_sf"/>
</dbReference>
<organism evidence="2">
    <name type="scientific">Siphoviridae sp. ctEEM24</name>
    <dbReference type="NCBI Taxonomy" id="2826203"/>
    <lineage>
        <taxon>Viruses</taxon>
        <taxon>Duplodnaviria</taxon>
        <taxon>Heunggongvirae</taxon>
        <taxon>Uroviricota</taxon>
        <taxon>Caudoviricetes</taxon>
    </lineage>
</organism>
<protein>
    <submittedName>
        <fullName evidence="2">Helix-turn-helix domain protein</fullName>
    </submittedName>
</protein>
<dbReference type="InterPro" id="IPR001387">
    <property type="entry name" value="Cro/C1-type_HTH"/>
</dbReference>
<dbReference type="SMART" id="SM00530">
    <property type="entry name" value="HTH_XRE"/>
    <property type="match status" value="1"/>
</dbReference>
<feature type="domain" description="HTH cro/C1-type" evidence="1">
    <location>
        <begin position="8"/>
        <end position="63"/>
    </location>
</feature>
<dbReference type="Pfam" id="PF12844">
    <property type="entry name" value="HTH_19"/>
    <property type="match status" value="1"/>
</dbReference>
<dbReference type="GO" id="GO:0003677">
    <property type="term" value="F:DNA binding"/>
    <property type="evidence" value="ECO:0007669"/>
    <property type="project" value="InterPro"/>
</dbReference>
<dbReference type="Gene3D" id="1.10.260.40">
    <property type="entry name" value="lambda repressor-like DNA-binding domains"/>
    <property type="match status" value="1"/>
</dbReference>
<dbReference type="EMBL" id="BK014773">
    <property type="protein sequence ID" value="DAD75065.1"/>
    <property type="molecule type" value="Genomic_DNA"/>
</dbReference>
<name>A0A8S5LYF0_9CAUD</name>
<proteinExistence type="predicted"/>